<evidence type="ECO:0000256" key="15">
    <source>
        <dbReference type="PIRSR" id="PIRSR000130-4"/>
    </source>
</evidence>
<feature type="binding site" evidence="12">
    <location>
        <begin position="382"/>
        <end position="383"/>
    </location>
    <ligand>
        <name>IMP</name>
        <dbReference type="ChEBI" id="CHEBI:58053"/>
    </ligand>
</feature>
<dbReference type="InterPro" id="IPR001093">
    <property type="entry name" value="IMP_DH_GMPRt"/>
</dbReference>
<comment type="caution">
    <text evidence="20">The sequence shown here is derived from an EMBL/GenBank/DDBJ whole genome shotgun (WGS) entry which is preliminary data.</text>
</comment>
<dbReference type="EMBL" id="JAVIJP010000047">
    <property type="protein sequence ID" value="KAL3626348.1"/>
    <property type="molecule type" value="Genomic_DNA"/>
</dbReference>
<dbReference type="AlphaFoldDB" id="A0ABD3C974"/>
<feature type="binding site" evidence="12">
    <location>
        <position position="434"/>
    </location>
    <ligand>
        <name>IMP</name>
        <dbReference type="ChEBI" id="CHEBI:58053"/>
    </ligand>
</feature>
<evidence type="ECO:0000313" key="20">
    <source>
        <dbReference type="EMBL" id="KAL3626348.1"/>
    </source>
</evidence>
<dbReference type="InterPro" id="IPR005990">
    <property type="entry name" value="IMP_DH"/>
</dbReference>
<comment type="similarity">
    <text evidence="2 12 17">Belongs to the IMPDH/GMPR family.</text>
</comment>
<keyword evidence="8 12" id="KW-0520">NAD</keyword>
<feature type="binding site" evidence="12">
    <location>
        <begin position="359"/>
        <end position="361"/>
    </location>
    <ligand>
        <name>IMP</name>
        <dbReference type="ChEBI" id="CHEBI:58053"/>
    </ligand>
</feature>
<evidence type="ECO:0000313" key="21">
    <source>
        <dbReference type="Proteomes" id="UP001632038"/>
    </source>
</evidence>
<feature type="binding site" description="in other chain" evidence="12 15">
    <location>
        <position position="321"/>
    </location>
    <ligand>
        <name>K(+)</name>
        <dbReference type="ChEBI" id="CHEBI:29103"/>
        <note>ligand shared between two tetrameric partners</note>
    </ligand>
</feature>
<dbReference type="PROSITE" id="PS00487">
    <property type="entry name" value="IMP_DH_GMP_RED"/>
    <property type="match status" value="1"/>
</dbReference>
<reference evidence="21" key="1">
    <citation type="journal article" date="2024" name="IScience">
        <title>Strigolactones Initiate the Formation of Haustorium-like Structures in Castilleja.</title>
        <authorList>
            <person name="Buerger M."/>
            <person name="Peterson D."/>
            <person name="Chory J."/>
        </authorList>
    </citation>
    <scope>NUCLEOTIDE SEQUENCE [LARGE SCALE GENOMIC DNA]</scope>
</reference>
<dbReference type="CDD" id="cd00381">
    <property type="entry name" value="IMPDH"/>
    <property type="match status" value="1"/>
</dbReference>
<dbReference type="Pfam" id="PF00478">
    <property type="entry name" value="IMPDH"/>
    <property type="match status" value="1"/>
</dbReference>
<evidence type="ECO:0000256" key="13">
    <source>
        <dbReference type="PIRSR" id="PIRSR000130-1"/>
    </source>
</evidence>
<evidence type="ECO:0000256" key="1">
    <source>
        <dbReference type="ARBA" id="ARBA00001958"/>
    </source>
</evidence>
<comment type="subunit">
    <text evidence="12">Homotetramer.</text>
</comment>
<evidence type="ECO:0000256" key="9">
    <source>
        <dbReference type="ARBA" id="ARBA00023122"/>
    </source>
</evidence>
<dbReference type="InterPro" id="IPR015875">
    <property type="entry name" value="IMP_DH/GMP_Rdtase_CS"/>
</dbReference>
<evidence type="ECO:0000256" key="4">
    <source>
        <dbReference type="ARBA" id="ARBA00022749"/>
    </source>
</evidence>
<evidence type="ECO:0000259" key="19">
    <source>
        <dbReference type="PROSITE" id="PS51371"/>
    </source>
</evidence>
<dbReference type="PANTHER" id="PTHR11911">
    <property type="entry name" value="INOSINE-5-MONOPHOSPHATE DEHYDROGENASE RELATED"/>
    <property type="match status" value="1"/>
</dbReference>
<evidence type="ECO:0000256" key="5">
    <source>
        <dbReference type="ARBA" id="ARBA00022755"/>
    </source>
</evidence>
<dbReference type="GO" id="GO:0003938">
    <property type="term" value="F:IMP dehydrogenase activity"/>
    <property type="evidence" value="ECO:0007669"/>
    <property type="project" value="UniProtKB-UniRule"/>
</dbReference>
<dbReference type="SUPFAM" id="SSF51412">
    <property type="entry name" value="Inosine monophosphate dehydrogenase (IMPDH)"/>
    <property type="match status" value="1"/>
</dbReference>
<keyword evidence="9 16" id="KW-0129">CBS domain</keyword>
<evidence type="ECO:0000256" key="11">
    <source>
        <dbReference type="ARBA" id="ARBA00056556"/>
    </source>
</evidence>
<keyword evidence="12" id="KW-0963">Cytoplasm</keyword>
<keyword evidence="21" id="KW-1185">Reference proteome</keyword>
<accession>A0ABD3C974</accession>
<comment type="function">
    <text evidence="11 12">Catalyzes the conversion of inosine 5'-phosphate (IMP) to xanthosine 5'-phosphate (XMP), the first committed and rate-limiting step in the de novo synthesis of guanine nucleotides, and therefore plays an important role in the regulation of cell growth.</text>
</comment>
<dbReference type="GO" id="GO:0005737">
    <property type="term" value="C:cytoplasm"/>
    <property type="evidence" value="ECO:0007669"/>
    <property type="project" value="UniProtKB-SubCell"/>
</dbReference>
<dbReference type="SUPFAM" id="SSF54631">
    <property type="entry name" value="CBS-domain pair"/>
    <property type="match status" value="1"/>
</dbReference>
<dbReference type="InterPro" id="IPR013785">
    <property type="entry name" value="Aldolase_TIM"/>
</dbReference>
<comment type="cofactor">
    <cofactor evidence="1 12">
        <name>K(+)</name>
        <dbReference type="ChEBI" id="CHEBI:29103"/>
    </cofactor>
</comment>
<feature type="binding site" description="in other chain" evidence="12 15">
    <location>
        <position position="326"/>
    </location>
    <ligand>
        <name>K(+)</name>
        <dbReference type="ChEBI" id="CHEBI:29103"/>
        <note>ligand shared between two tetrameric partners</note>
    </ligand>
</feature>
<comment type="catalytic activity">
    <reaction evidence="10 12 18">
        <text>IMP + NAD(+) + H2O = XMP + NADH + H(+)</text>
        <dbReference type="Rhea" id="RHEA:11708"/>
        <dbReference type="ChEBI" id="CHEBI:15377"/>
        <dbReference type="ChEBI" id="CHEBI:15378"/>
        <dbReference type="ChEBI" id="CHEBI:57464"/>
        <dbReference type="ChEBI" id="CHEBI:57540"/>
        <dbReference type="ChEBI" id="CHEBI:57945"/>
        <dbReference type="ChEBI" id="CHEBI:58053"/>
        <dbReference type="EC" id="1.1.1.205"/>
    </reaction>
</comment>
<feature type="binding site" evidence="12">
    <location>
        <begin position="406"/>
        <end position="410"/>
    </location>
    <ligand>
        <name>IMP</name>
        <dbReference type="ChEBI" id="CHEBI:58053"/>
    </ligand>
</feature>
<evidence type="ECO:0000256" key="14">
    <source>
        <dbReference type="PIRSR" id="PIRSR000130-3"/>
    </source>
</evidence>
<dbReference type="HAMAP" id="MF_01964">
    <property type="entry name" value="IMPDH"/>
    <property type="match status" value="1"/>
</dbReference>
<comment type="pathway">
    <text evidence="12 18">Purine metabolism; XMP biosynthesis via de novo pathway; XMP from IMP: step 1/1.</text>
</comment>
<dbReference type="SMART" id="SM01240">
    <property type="entry name" value="IMPDH"/>
    <property type="match status" value="1"/>
</dbReference>
<dbReference type="PROSITE" id="PS51371">
    <property type="entry name" value="CBS"/>
    <property type="match status" value="1"/>
</dbReference>
<keyword evidence="5 12" id="KW-0658">Purine biosynthesis</keyword>
<evidence type="ECO:0000256" key="12">
    <source>
        <dbReference type="HAMAP-Rule" id="MF_03156"/>
    </source>
</evidence>
<dbReference type="FunFam" id="3.20.20.70:FF:000086">
    <property type="entry name" value="IMP dehydrogenase, putative"/>
    <property type="match status" value="1"/>
</dbReference>
<dbReference type="EC" id="1.1.1.205" evidence="12 18"/>
<protein>
    <recommendedName>
        <fullName evidence="12 18">Inosine-5'-monophosphate dehydrogenase</fullName>
        <shortName evidence="12">IMP dehydrogenase</shortName>
        <shortName evidence="12">IMPD</shortName>
        <shortName evidence="12">IMPDH</shortName>
        <ecNumber evidence="12 18">1.1.1.205</ecNumber>
    </recommendedName>
</protein>
<evidence type="ECO:0000256" key="18">
    <source>
        <dbReference type="RuleBase" id="RU003928"/>
    </source>
</evidence>
<keyword evidence="3 12" id="KW-0479">Metal-binding</keyword>
<evidence type="ECO:0000256" key="10">
    <source>
        <dbReference type="ARBA" id="ARBA00048028"/>
    </source>
</evidence>
<dbReference type="InterPro" id="IPR000644">
    <property type="entry name" value="CBS_dom"/>
</dbReference>
<feature type="active site" description="Proton acceptor" evidence="12 13">
    <location>
        <position position="422"/>
    </location>
</feature>
<evidence type="ECO:0000256" key="16">
    <source>
        <dbReference type="PROSITE-ProRule" id="PRU00703"/>
    </source>
</evidence>
<feature type="binding site" evidence="12">
    <location>
        <position position="324"/>
    </location>
    <ligand>
        <name>IMP</name>
        <dbReference type="ChEBI" id="CHEBI:58053"/>
    </ligand>
</feature>
<keyword evidence="7 12" id="KW-0560">Oxidoreductase</keyword>
<name>A0ABD3C974_9LAMI</name>
<feature type="active site" description="Thioimidate intermediate" evidence="12 13">
    <location>
        <position position="326"/>
    </location>
</feature>
<evidence type="ECO:0000256" key="6">
    <source>
        <dbReference type="ARBA" id="ARBA00022958"/>
    </source>
</evidence>
<evidence type="ECO:0000256" key="2">
    <source>
        <dbReference type="ARBA" id="ARBA00005502"/>
    </source>
</evidence>
<keyword evidence="6 12" id="KW-0630">Potassium</keyword>
<evidence type="ECO:0000256" key="3">
    <source>
        <dbReference type="ARBA" id="ARBA00022723"/>
    </source>
</evidence>
<evidence type="ECO:0000256" key="7">
    <source>
        <dbReference type="ARBA" id="ARBA00023002"/>
    </source>
</evidence>
<dbReference type="GO" id="GO:0006177">
    <property type="term" value="P:GMP biosynthetic process"/>
    <property type="evidence" value="ECO:0007669"/>
    <property type="project" value="UniProtKB-UniRule"/>
</dbReference>
<dbReference type="Gene3D" id="3.20.20.70">
    <property type="entry name" value="Aldolase class I"/>
    <property type="match status" value="1"/>
</dbReference>
<organism evidence="20 21">
    <name type="scientific">Castilleja foliolosa</name>
    <dbReference type="NCBI Taxonomy" id="1961234"/>
    <lineage>
        <taxon>Eukaryota</taxon>
        <taxon>Viridiplantae</taxon>
        <taxon>Streptophyta</taxon>
        <taxon>Embryophyta</taxon>
        <taxon>Tracheophyta</taxon>
        <taxon>Spermatophyta</taxon>
        <taxon>Magnoliopsida</taxon>
        <taxon>eudicotyledons</taxon>
        <taxon>Gunneridae</taxon>
        <taxon>Pentapetalae</taxon>
        <taxon>asterids</taxon>
        <taxon>lamiids</taxon>
        <taxon>Lamiales</taxon>
        <taxon>Orobanchaceae</taxon>
        <taxon>Pedicularideae</taxon>
        <taxon>Castillejinae</taxon>
        <taxon>Castilleja</taxon>
    </lineage>
</organism>
<evidence type="ECO:0000256" key="8">
    <source>
        <dbReference type="ARBA" id="ARBA00023027"/>
    </source>
</evidence>
<comment type="activity regulation">
    <text evidence="12">Mycophenolic acid (MPA) is a non-competitive inhibitor that prevents formation of the closed enzyme conformation by binding to the same site as the amobile flap. In contrast, mizoribine monophosphate (MZP) is a competitive inhibitor that induces the closed conformation. MPA is a potent inhibitor of mammalian IMPDHs but a poor inhibitor of the bacterial enzymes. MZP is a more potent inhibitor of bacterial IMPDH.</text>
</comment>
<comment type="caution">
    <text evidence="12">Lacks conserved residue(s) required for the propagation of feature annotation.</text>
</comment>
<dbReference type="PANTHER" id="PTHR11911:SF111">
    <property type="entry name" value="INOSINE-5'-MONOPHOSPHATE DEHYDROGENASE"/>
    <property type="match status" value="1"/>
</dbReference>
<feature type="binding site" description="in other chain" evidence="12 15">
    <location>
        <position position="323"/>
    </location>
    <ligand>
        <name>K(+)</name>
        <dbReference type="ChEBI" id="CHEBI:29103"/>
        <note>ligand shared between two tetrameric partners</note>
    </ligand>
</feature>
<dbReference type="NCBIfam" id="TIGR01302">
    <property type="entry name" value="IMP_dehydrog"/>
    <property type="match status" value="1"/>
</dbReference>
<dbReference type="Proteomes" id="UP001632038">
    <property type="component" value="Unassembled WGS sequence"/>
</dbReference>
<proteinExistence type="inferred from homology"/>
<feature type="domain" description="CBS" evidence="19">
    <location>
        <begin position="169"/>
        <end position="232"/>
    </location>
</feature>
<feature type="binding site" evidence="12 14">
    <location>
        <begin position="269"/>
        <end position="271"/>
    </location>
    <ligand>
        <name>NAD(+)</name>
        <dbReference type="ChEBI" id="CHEBI:57540"/>
    </ligand>
</feature>
<comment type="subcellular location">
    <subcellularLocation>
        <location evidence="12">Cytoplasm</location>
    </subcellularLocation>
</comment>
<sequence length="507" mass="53901">MDGGAPILDDGFPAERLFSQGYSYTYDDVIFLPHYIDFPTDAVTLSTKLSRRVALATPCVSSPMDTVTESSMAAAMASLGAIGIIHSNTPAPNQADLVRLAKSHKIPFNHELIFKSPSDTILSGYDFSDSPCIFVTESGTEKSKLLGTVKKSDWLESELDKDARVSDHMIKSSVTLPSSYTFQDVAGYLAKNELDVVPLVKNFGEDGDRIVNCVTSEDVERIQGFPKLGLPSLGPDGKFLVGASIGTRESDKERLEHLVKAGVNVVVLDSSQGNSIYQIEMIKYAKNMYPELDLIGGNVVTQYQAQNLIQAGVDGLRVGMGSGSICTTQEVCAVGRGQAAAVYKVASIAAQSGVPVIADGGISNSGHIVKALTLGASTVMMGSFLAGSNEAPGTYEYQGDRRVKKYRGMGSLEAMTKGSDARYLGDKAKLKIAQGVVGAVADKGSVLKLVPYTMQAVKQGFQDLGASSVQSAHDLLRSGVLRLEVRTGAAQVEGGIHGLVSYEKKSF</sequence>
<feature type="binding site" evidence="12 14">
    <location>
        <begin position="319"/>
        <end position="321"/>
    </location>
    <ligand>
        <name>NAD(+)</name>
        <dbReference type="ChEBI" id="CHEBI:57540"/>
    </ligand>
</feature>
<evidence type="ECO:0000256" key="17">
    <source>
        <dbReference type="RuleBase" id="RU003927"/>
    </source>
</evidence>
<gene>
    <name evidence="20" type="ORF">CASFOL_029897</name>
</gene>
<keyword evidence="4 12" id="KW-0332">GMP biosynthesis</keyword>
<dbReference type="GO" id="GO:0000166">
    <property type="term" value="F:nucleotide binding"/>
    <property type="evidence" value="ECO:0007669"/>
    <property type="project" value="UniProtKB-UniRule"/>
</dbReference>
<dbReference type="GO" id="GO:0046872">
    <property type="term" value="F:metal ion binding"/>
    <property type="evidence" value="ECO:0007669"/>
    <property type="project" value="UniProtKB-UniRule"/>
</dbReference>
<dbReference type="PIRSF" id="PIRSF000130">
    <property type="entry name" value="IMPDH"/>
    <property type="match status" value="1"/>
</dbReference>
<dbReference type="InterPro" id="IPR046342">
    <property type="entry name" value="CBS_dom_sf"/>
</dbReference>